<dbReference type="HAMAP" id="MF_00148">
    <property type="entry name" value="UDG"/>
    <property type="match status" value="1"/>
</dbReference>
<evidence type="ECO:0000256" key="4">
    <source>
        <dbReference type="ARBA" id="ARBA00012030"/>
    </source>
</evidence>
<evidence type="ECO:0000256" key="6">
    <source>
        <dbReference type="ARBA" id="ARBA00022763"/>
    </source>
</evidence>
<dbReference type="NCBIfam" id="TIGR00628">
    <property type="entry name" value="ung"/>
    <property type="match status" value="1"/>
</dbReference>
<protein>
    <recommendedName>
        <fullName evidence="5 9">Uracil-DNA glycosylase</fullName>
        <shortName evidence="9">UDG</shortName>
        <ecNumber evidence="4 9">3.2.2.27</ecNumber>
    </recommendedName>
</protein>
<dbReference type="CDD" id="cd10027">
    <property type="entry name" value="UDG-F1-like"/>
    <property type="match status" value="1"/>
</dbReference>
<dbReference type="SMART" id="SM00987">
    <property type="entry name" value="UreE_C"/>
    <property type="match status" value="1"/>
</dbReference>
<proteinExistence type="inferred from homology"/>
<sequence>MYEVNWSDILAEEKQKPYFKKILEFLANEALVGKTIFPTKENIFNAFKYTRLDNLKVVILGQDPYHNYNQAHGLAFSVQQGVDIPPSLRNIYKELARSILGFEIPSHGCLVDWAKQGVFLLNTTLTVEAHKANSHKDIGWETFTDSVIQKISDNKTNVVFMLWGSHARKKKNLIDTAKHLVLESSHPSPLSVYRGFDGCDHFVKANQYLTSKDLDIIDWRL</sequence>
<keyword evidence="7 9" id="KW-0378">Hydrolase</keyword>
<dbReference type="PANTHER" id="PTHR11264:SF0">
    <property type="entry name" value="URACIL-DNA GLYCOSYLASE"/>
    <property type="match status" value="1"/>
</dbReference>
<dbReference type="PROSITE" id="PS00130">
    <property type="entry name" value="U_DNA_GLYCOSYLASE"/>
    <property type="match status" value="1"/>
</dbReference>
<keyword evidence="9" id="KW-0963">Cytoplasm</keyword>
<evidence type="ECO:0000256" key="7">
    <source>
        <dbReference type="ARBA" id="ARBA00022801"/>
    </source>
</evidence>
<evidence type="ECO:0000256" key="9">
    <source>
        <dbReference type="HAMAP-Rule" id="MF_00148"/>
    </source>
</evidence>
<dbReference type="Gene3D" id="3.40.470.10">
    <property type="entry name" value="Uracil-DNA glycosylase-like domain"/>
    <property type="match status" value="1"/>
</dbReference>
<dbReference type="Pfam" id="PF03167">
    <property type="entry name" value="UDG"/>
    <property type="match status" value="1"/>
</dbReference>
<dbReference type="NCBIfam" id="NF003588">
    <property type="entry name" value="PRK05254.1-1"/>
    <property type="match status" value="1"/>
</dbReference>
<evidence type="ECO:0000256" key="3">
    <source>
        <dbReference type="ARBA" id="ARBA00008184"/>
    </source>
</evidence>
<organism evidence="13 14">
    <name type="scientific">Francisella philomiragia</name>
    <dbReference type="NCBI Taxonomy" id="28110"/>
    <lineage>
        <taxon>Bacteria</taxon>
        <taxon>Pseudomonadati</taxon>
        <taxon>Pseudomonadota</taxon>
        <taxon>Gammaproteobacteria</taxon>
        <taxon>Thiotrichales</taxon>
        <taxon>Francisellaceae</taxon>
        <taxon>Francisella</taxon>
    </lineage>
</organism>
<dbReference type="RefSeq" id="WP_200151298.1">
    <property type="nucleotide sequence ID" value="NZ_JACTRU010000005.1"/>
</dbReference>
<evidence type="ECO:0000259" key="12">
    <source>
        <dbReference type="SMART" id="SM00986"/>
    </source>
</evidence>
<evidence type="ECO:0000256" key="5">
    <source>
        <dbReference type="ARBA" id="ARBA00018429"/>
    </source>
</evidence>
<dbReference type="EC" id="3.2.2.27" evidence="4 9"/>
<dbReference type="NCBIfam" id="NF003589">
    <property type="entry name" value="PRK05254.1-2"/>
    <property type="match status" value="1"/>
</dbReference>
<keyword evidence="14" id="KW-1185">Reference proteome</keyword>
<evidence type="ECO:0000256" key="8">
    <source>
        <dbReference type="ARBA" id="ARBA00023204"/>
    </source>
</evidence>
<accession>A0ABS1G9K7</accession>
<dbReference type="NCBIfam" id="NF003591">
    <property type="entry name" value="PRK05254.1-4"/>
    <property type="match status" value="1"/>
</dbReference>
<dbReference type="InterPro" id="IPR018085">
    <property type="entry name" value="Ura-DNA_Glyclase_AS"/>
</dbReference>
<dbReference type="InterPro" id="IPR005122">
    <property type="entry name" value="Uracil-DNA_glycosylase-like"/>
</dbReference>
<keyword evidence="6 9" id="KW-0227">DNA damage</keyword>
<feature type="domain" description="Uracil-DNA glycosylase-like" evidence="12">
    <location>
        <begin position="48"/>
        <end position="209"/>
    </location>
</feature>
<dbReference type="InterPro" id="IPR002043">
    <property type="entry name" value="UDG_fam1"/>
</dbReference>
<evidence type="ECO:0000313" key="14">
    <source>
        <dbReference type="Proteomes" id="UP000760407"/>
    </source>
</evidence>
<evidence type="ECO:0000256" key="10">
    <source>
        <dbReference type="PROSITE-ProRule" id="PRU10072"/>
    </source>
</evidence>
<dbReference type="GO" id="GO:0004844">
    <property type="term" value="F:uracil DNA N-glycosylase activity"/>
    <property type="evidence" value="ECO:0007669"/>
    <property type="project" value="UniProtKB-EC"/>
</dbReference>
<evidence type="ECO:0000256" key="11">
    <source>
        <dbReference type="RuleBase" id="RU003780"/>
    </source>
</evidence>
<reference evidence="13 14" key="1">
    <citation type="submission" date="2020-08" db="EMBL/GenBank/DDBJ databases">
        <title>Comparative genomics of Francisella species.</title>
        <authorList>
            <person name="Sahl J."/>
            <person name="Sjodin A."/>
            <person name="Wagner D."/>
            <person name="Forsman M."/>
        </authorList>
    </citation>
    <scope>NUCLEOTIDE SEQUENCE [LARGE SCALE GENOMIC DNA]</scope>
    <source>
        <strain evidence="13 14">F1093</strain>
    </source>
</reference>
<evidence type="ECO:0000256" key="1">
    <source>
        <dbReference type="ARBA" id="ARBA00001400"/>
    </source>
</evidence>
<dbReference type="EMBL" id="JACTSG010000001">
    <property type="protein sequence ID" value="MBK2301499.1"/>
    <property type="molecule type" value="Genomic_DNA"/>
</dbReference>
<gene>
    <name evidence="9 13" type="primary">ung</name>
    <name evidence="13" type="ORF">IBE52_01070</name>
</gene>
<dbReference type="Proteomes" id="UP000760407">
    <property type="component" value="Unassembled WGS sequence"/>
</dbReference>
<comment type="function">
    <text evidence="2 9 11">Excises uracil residues from the DNA which can arise as a result of misincorporation of dUMP residues by DNA polymerase or due to deamination of cytosine.</text>
</comment>
<keyword evidence="8 9" id="KW-0234">DNA repair</keyword>
<feature type="active site" description="Proton acceptor" evidence="9 10">
    <location>
        <position position="63"/>
    </location>
</feature>
<evidence type="ECO:0000313" key="13">
    <source>
        <dbReference type="EMBL" id="MBK2301499.1"/>
    </source>
</evidence>
<comment type="catalytic activity">
    <reaction evidence="1 9 11">
        <text>Hydrolyzes single-stranded DNA or mismatched double-stranded DNA and polynucleotides, releasing free uracil.</text>
        <dbReference type="EC" id="3.2.2.27"/>
    </reaction>
</comment>
<keyword evidence="13" id="KW-0326">Glycosidase</keyword>
<dbReference type="PANTHER" id="PTHR11264">
    <property type="entry name" value="URACIL-DNA GLYCOSYLASE"/>
    <property type="match status" value="1"/>
</dbReference>
<comment type="subcellular location">
    <subcellularLocation>
        <location evidence="9">Cytoplasm</location>
    </subcellularLocation>
</comment>
<dbReference type="SUPFAM" id="SSF52141">
    <property type="entry name" value="Uracil-DNA glycosylase-like"/>
    <property type="match status" value="1"/>
</dbReference>
<comment type="similarity">
    <text evidence="3 9 11">Belongs to the uracil-DNA glycosylase (UDG) superfamily. UNG family.</text>
</comment>
<name>A0ABS1G9K7_9GAMM</name>
<comment type="caution">
    <text evidence="13">The sequence shown here is derived from an EMBL/GenBank/DDBJ whole genome shotgun (WGS) entry which is preliminary data.</text>
</comment>
<dbReference type="InterPro" id="IPR036895">
    <property type="entry name" value="Uracil-DNA_glycosylase-like_sf"/>
</dbReference>
<dbReference type="NCBIfam" id="NF003592">
    <property type="entry name" value="PRK05254.1-5"/>
    <property type="match status" value="1"/>
</dbReference>
<evidence type="ECO:0000256" key="2">
    <source>
        <dbReference type="ARBA" id="ARBA00002631"/>
    </source>
</evidence>
<dbReference type="SMART" id="SM00986">
    <property type="entry name" value="UDG"/>
    <property type="match status" value="1"/>
</dbReference>